<dbReference type="AlphaFoldDB" id="A0A940DHT8"/>
<gene>
    <name evidence="1" type="ORF">IAB16_06595</name>
</gene>
<dbReference type="EMBL" id="JADINF010000167">
    <property type="protein sequence ID" value="MBO8424671.1"/>
    <property type="molecule type" value="Genomic_DNA"/>
</dbReference>
<accession>A0A940DHT8</accession>
<sequence>STVFDLVRTATVNADGTAVYPAGTGRIDYYLFSDGSDGSDENGVNIYLHFNIEQTSEEVVGTNTYDYNVSVELHYTVYGQSGVLDLDNLKYTGNATLPTYAINAYRDRNSTSYGTNNYAVAVTLVGVATETYVFADEVGNRDAFILNGFDASNAPRMVFHTMTLEERLPEETRDYLVIKDGVTQWVANRASGAEIAAGSTVTVNDGFDLPKARAGDTQTWKYSSAATSGELNFRFNESVWETSSTVDGIADRGAYLRYDIASNTFYFGFHYDNIASVEQAWQPTSEWNGKVHTLTLRLTTDLTELLSTTSDVMYDDGTDTLKALTDSKGANLYYQEISVTYDGETHIFYCPQFGDMGLWKAVREDGSEYVYGSSNKYSEITDLNTTPTFLALYRYSRLETGADITLYGVSGSYGADNGRTDAFVTEQPII</sequence>
<feature type="non-terminal residue" evidence="1">
    <location>
        <position position="1"/>
    </location>
</feature>
<reference evidence="1" key="1">
    <citation type="submission" date="2020-10" db="EMBL/GenBank/DDBJ databases">
        <authorList>
            <person name="Gilroy R."/>
        </authorList>
    </citation>
    <scope>NUCLEOTIDE SEQUENCE</scope>
    <source>
        <strain evidence="1">517</strain>
    </source>
</reference>
<evidence type="ECO:0000313" key="1">
    <source>
        <dbReference type="EMBL" id="MBO8424671.1"/>
    </source>
</evidence>
<comment type="caution">
    <text evidence="1">The sequence shown here is derived from an EMBL/GenBank/DDBJ whole genome shotgun (WGS) entry which is preliminary data.</text>
</comment>
<dbReference type="Proteomes" id="UP000727857">
    <property type="component" value="Unassembled WGS sequence"/>
</dbReference>
<organism evidence="1 2">
    <name type="scientific">Candidatus Stercoripulliclostridium pullicola</name>
    <dbReference type="NCBI Taxonomy" id="2840953"/>
    <lineage>
        <taxon>Bacteria</taxon>
        <taxon>Bacillati</taxon>
        <taxon>Bacillota</taxon>
        <taxon>Clostridia</taxon>
        <taxon>Eubacteriales</taxon>
        <taxon>Candidatus Stercoripulliclostridium</taxon>
    </lineage>
</organism>
<reference evidence="1" key="2">
    <citation type="journal article" date="2021" name="PeerJ">
        <title>Extensive microbial diversity within the chicken gut microbiome revealed by metagenomics and culture.</title>
        <authorList>
            <person name="Gilroy R."/>
            <person name="Ravi A."/>
            <person name="Getino M."/>
            <person name="Pursley I."/>
            <person name="Horton D.L."/>
            <person name="Alikhan N.F."/>
            <person name="Baker D."/>
            <person name="Gharbi K."/>
            <person name="Hall N."/>
            <person name="Watson M."/>
            <person name="Adriaenssens E.M."/>
            <person name="Foster-Nyarko E."/>
            <person name="Jarju S."/>
            <person name="Secka A."/>
            <person name="Antonio M."/>
            <person name="Oren A."/>
            <person name="Chaudhuri R.R."/>
            <person name="La Ragione R."/>
            <person name="Hildebrand F."/>
            <person name="Pallen M.J."/>
        </authorList>
    </citation>
    <scope>NUCLEOTIDE SEQUENCE</scope>
    <source>
        <strain evidence="1">517</strain>
    </source>
</reference>
<evidence type="ECO:0000313" key="2">
    <source>
        <dbReference type="Proteomes" id="UP000727857"/>
    </source>
</evidence>
<name>A0A940DHT8_9FIRM</name>
<protein>
    <submittedName>
        <fullName evidence="1">Uncharacterized protein</fullName>
    </submittedName>
</protein>
<proteinExistence type="predicted"/>